<organism evidence="1 2">
    <name type="scientific">Geopseudomonas guangdongensis</name>
    <dbReference type="NCBI Taxonomy" id="1245526"/>
    <lineage>
        <taxon>Bacteria</taxon>
        <taxon>Pseudomonadati</taxon>
        <taxon>Pseudomonadota</taxon>
        <taxon>Gammaproteobacteria</taxon>
        <taxon>Pseudomonadales</taxon>
        <taxon>Pseudomonadaceae</taxon>
        <taxon>Geopseudomonas</taxon>
    </lineage>
</organism>
<evidence type="ECO:0000313" key="1">
    <source>
        <dbReference type="EMBL" id="SDU23821.1"/>
    </source>
</evidence>
<name>A0A1H2GWB0_9GAMM</name>
<dbReference type="GO" id="GO:0016740">
    <property type="term" value="F:transferase activity"/>
    <property type="evidence" value="ECO:0007669"/>
    <property type="project" value="UniProtKB-KW"/>
</dbReference>
<dbReference type="STRING" id="1245526.SAMN05216580_1997"/>
<dbReference type="Gene3D" id="1.20.120.330">
    <property type="entry name" value="Nucleotidyltransferases domain 2"/>
    <property type="match status" value="1"/>
</dbReference>
<protein>
    <submittedName>
        <fullName evidence="1">Nucleotidyltransferase substrate binding protein like</fullName>
    </submittedName>
</protein>
<dbReference type="Proteomes" id="UP000243063">
    <property type="component" value="Chromosome I"/>
</dbReference>
<keyword evidence="1" id="KW-0808">Transferase</keyword>
<evidence type="ECO:0000313" key="2">
    <source>
        <dbReference type="Proteomes" id="UP000243063"/>
    </source>
</evidence>
<dbReference type="AlphaFoldDB" id="A0A1H2GWB0"/>
<dbReference type="SUPFAM" id="SSF81593">
    <property type="entry name" value="Nucleotidyltransferase substrate binding subunit/domain"/>
    <property type="match status" value="1"/>
</dbReference>
<accession>A0A1H2GWB0</accession>
<dbReference type="Pfam" id="PF08780">
    <property type="entry name" value="NTase_sub_bind"/>
    <property type="match status" value="1"/>
</dbReference>
<gene>
    <name evidence="1" type="ORF">SAMN05216580_1997</name>
</gene>
<dbReference type="RefSeq" id="WP_197676751.1">
    <property type="nucleotide sequence ID" value="NZ_LT629780.1"/>
</dbReference>
<sequence>MIYLNTEHLERCICTLRSSLDLYVRAEPDSIEQEVFRNAIVKGYELVQEAAFKLLRKALREFGHGARKLNDLPIKDVLRLAASHGLMSIEAVERWFAYRDNRNNTAHDYGEGFAKETLVLLPAFLDDVSGLAGVLASRLGKDSDHAQT</sequence>
<dbReference type="EMBL" id="LT629780">
    <property type="protein sequence ID" value="SDU23821.1"/>
    <property type="molecule type" value="Genomic_DNA"/>
</dbReference>
<dbReference type="InterPro" id="IPR010235">
    <property type="entry name" value="HepT"/>
</dbReference>
<keyword evidence="2" id="KW-1185">Reference proteome</keyword>
<proteinExistence type="predicted"/>
<reference evidence="2" key="1">
    <citation type="submission" date="2016-10" db="EMBL/GenBank/DDBJ databases">
        <authorList>
            <person name="Varghese N."/>
            <person name="Submissions S."/>
        </authorList>
    </citation>
    <scope>NUCLEOTIDE SEQUENCE [LARGE SCALE GENOMIC DNA]</scope>
    <source>
        <strain evidence="2">CCTCC 2012022</strain>
    </source>
</reference>